<accession>U4USX0</accession>
<dbReference type="InterPro" id="IPR008266">
    <property type="entry name" value="Tyr_kinase_AS"/>
</dbReference>
<dbReference type="CDD" id="cd05260">
    <property type="entry name" value="GDP_MD_SDR_e"/>
    <property type="match status" value="1"/>
</dbReference>
<organism evidence="12 13">
    <name type="scientific">Dendroctonus ponderosae</name>
    <name type="common">Mountain pine beetle</name>
    <dbReference type="NCBI Taxonomy" id="77166"/>
    <lineage>
        <taxon>Eukaryota</taxon>
        <taxon>Metazoa</taxon>
        <taxon>Ecdysozoa</taxon>
        <taxon>Arthropoda</taxon>
        <taxon>Hexapoda</taxon>
        <taxon>Insecta</taxon>
        <taxon>Pterygota</taxon>
        <taxon>Neoptera</taxon>
        <taxon>Endopterygota</taxon>
        <taxon>Coleoptera</taxon>
        <taxon>Polyphaga</taxon>
        <taxon>Cucujiformia</taxon>
        <taxon>Curculionidae</taxon>
        <taxon>Scolytinae</taxon>
        <taxon>Dendroctonus</taxon>
    </lineage>
</organism>
<evidence type="ECO:0000256" key="3">
    <source>
        <dbReference type="ARBA" id="ARBA00009263"/>
    </source>
</evidence>
<dbReference type="InterPro" id="IPR001296">
    <property type="entry name" value="Glyco_trans_1"/>
</dbReference>
<protein>
    <recommendedName>
        <fullName evidence="4">GDP-mannose 4,6-dehydratase</fullName>
        <ecNumber evidence="4">4.2.1.47</ecNumber>
    </recommendedName>
    <alternativeName>
        <fullName evidence="7">GDP-D-mannose dehydratase</fullName>
    </alternativeName>
</protein>
<evidence type="ECO:0000256" key="7">
    <source>
        <dbReference type="ARBA" id="ARBA00031085"/>
    </source>
</evidence>
<evidence type="ECO:0000256" key="1">
    <source>
        <dbReference type="ARBA" id="ARBA00001937"/>
    </source>
</evidence>
<evidence type="ECO:0000256" key="4">
    <source>
        <dbReference type="ARBA" id="ARBA00011989"/>
    </source>
</evidence>
<dbReference type="UniPathway" id="UPA00128">
    <property type="reaction ID" value="UER00190"/>
</dbReference>
<dbReference type="CDD" id="cd10147">
    <property type="entry name" value="Wzt_C-like"/>
    <property type="match status" value="1"/>
</dbReference>
<dbReference type="NCBIfam" id="TIGR01472">
    <property type="entry name" value="gmd"/>
    <property type="match status" value="1"/>
</dbReference>
<dbReference type="GO" id="GO:0042351">
    <property type="term" value="P:'de novo' GDP-L-fucose biosynthetic process"/>
    <property type="evidence" value="ECO:0007669"/>
    <property type="project" value="UniProtKB-UniPathway"/>
</dbReference>
<dbReference type="SUPFAM" id="SSF56112">
    <property type="entry name" value="Protein kinase-like (PK-like)"/>
    <property type="match status" value="1"/>
</dbReference>
<sequence>MGFHPDFTGRQNVFMSGLLMGHKRHDIEQLVREIEDFAEIGDYIDQPVRVYSSGMQMRLAFAVATASRPDILIVDEALSVGDVKFQAKCFERISNFRKAGTTLLLVSHSASDIVKHCNHAIFLKDGNIESIGSSRDVTNRYLDELFGKKRSKVEAEDVSSDKGSLADIINTESEDVYATRPGYRKEEHRWGQGGAKIIDFEVKSEGVSYPSIIESKASTDFYMKVLFEKDYESVVPGFLIKSLEGLFLYGTNAFLASEGRESISGRIEEVITQLENDEYDLVTGLSVFHHIVHQNGLETVKEWIGHMAEKVAVMIFELAINSEPLYWAASLPDKTKDLISKCAFVHELGLYPTHLSEIERPLYVAKQLIVLEENQLYHDDIRTWNILLQENDVARIIDYGSITNEKKDCLWPYNIYLSFLILLSEVVSKIQNDVNPLRNVSISTFNLPSPYNLYLRALWDVPAEEWSFKKIYDCISNHDLSYGQLEASSMTSVWMNAIEEGLQSSIDYAKYIHNESQVVKSELQQLEHSQQAADLQLLTQATEQDDLEKVALLAKLEHFEQVQHSFQAQQTHQLEQYQQLQLVSEQQQLQIQQLEQYQQQFQIERYEQLEQLEQMELNKPIADAEKNERLHHLEQLKQMVELDRFERLTKDRIQKIEDSIEMELVLTKEKLHQAEIQLQQTHAHIEAMKCGKAVIGGELSSIPEVIGLDSALFNPFDIDNITQKITQVLTDKHFKSTLEEHALVQAENFSWELSATHAWNALDELQSKKLQKSVVLSKSRPSLAFVSPLPPERSGISDYSAELLTELSTHYDIDVIVNQPHSVSDAYVKSNFAIKDISWLRAHANSYDRVLYHFGNSDFHSHMFDLLEDIPGVVVLHDFYLSGIVAHMDVITHEKPGLWDQELLKSIGWKGLKERYTASDTGDVVFAYPCNLSVLQNALEDYKSWLSASDVGVQLRTSSRGETSAAVLDCMNYGLATIVNANGSMADLDENSVWKLEDNFTEEDLVRALTELYENHEKRTRLQESARYQIHKYHNPRHCAEEYYNTIEELYAKPSNKYHELIDLVVNDDRYDVSNQYVEFATAISNNFEPLPHKKQLLLDISELVQRDARSGIQRVVRSILNELLTNPPAGWNVEPVYATSSEPGYFYAREFTSKFFDIPHYQAVDTPIESWRGDLFFGLDLQPNVVAYQKDYLLSLKAKGVKVKFAVYDILPVTMSNMFFNGAKETYTHWLNCITQFDGAVAISDTVASELRTWISENKPSIINSYSTGFFHLGADLASSVPTSGRHDDHDATIDNISSRQSFLMVSTIEPRKCHAQVLDAFELLWKQGVDVNLVIVGKKGWMVDALISRLADHNELGKRLIWLEGISDEYLETVYSSVDCLILASLGEGFGLPLIEAAHYNLPIIARDIPVFREVAGDHAYYFKGNTGFELAESLNKWLLLDQNSEVPSSRGINSKTWAESTQQLINMDFKMTNKVAIITGVTGQDGAYLAELLLEKGYTVYGTYRRTSSVNFWRIEELGIKGNPNLHLTEYDLTDLSASIRLLQNTGATEVYNLAAQSFVGVSFEQPITTAEITGLGAVNLLEAIRIVNPKVRFYQASTSEMFGQVQAIPQKEDTPFYPRSPYGVAKLYAHWMTINYRESYNIFASSGILFNHESPLRGQEFVTRKITDSVAKIHLGKLDVLELGNMDAKRDWGFAKEYVEGMWRMLQADAPDTFVLATNRTETVRDFVSMAFKAVGIDLRFEGKDENEVGIDTATNKTLVKVNPKFYRPAEVELLIGDPAKAKEVLGWEPKTTLEQLCKMMVEEDLRRHFMAAELSAAGYQVFGLGTQPSQSLVNYETVDLTNSEATKSTIEKIKPDVVVHLAAIAFVGHADINAFYNVNVCGTRNLLQALVECSHQPEAVLIASSANVYGNAAEGRLSEDTELNPANDYAVSKIAMEYVAKMYSDKLPIIITRPFNYTGEGQATNFLIPKIVDHFKRRSPTIELGNIDVWRDFSDVRYVTAVYHALIKSQAFGGTFNVASGEMYSLRDVIILCEKITGHKIDVQAYDRLDLITKTNFPLVISGYKGWENEELFRLFKKGNDEGWLKYLGYTASEDLPLLYSAAKGFLFPSIYEGFGLPVLEAMASGIPVICSNASSLPEVVGQAALMHEPYDVQGYAESINLIIQDFNVEQRMISAGIERAKAFSWEHCAEKTIQAYTQILLVALNRLFTSFLKGELNAELLQRYRVKTQIEVASTPFSLKAFGEFKKLAADADIIHYHFPYPFMDLLHYGAGINKPTVVSYHSDIVKQKFLLNLYTPLMNKFLGDVDCIVAASPNYVESSSVLQKFKDKVYVIPYGLDKKFYNNASAEIKEKWRQRFPNGFFLFVGTFRYYKGLHTLIEAAKNSDYPIVLIGSGPIESELKDQAKKYGVDNIHFLGALQDEDKTALLELSTCLVFPSHLRSEAFGISLIEASLYSKPAISCEIGTGTTYINIDEVTGLVVPPEDPLALRRAMDRIWSNPEQTCQFGIAANERFEQLFTAEKMVEQYTKIYEKLISKA</sequence>
<dbReference type="Gene3D" id="2.70.50.60">
    <property type="entry name" value="abc- transporter (atp binding component) like domain"/>
    <property type="match status" value="1"/>
</dbReference>
<name>U4USX0_DENPD</name>
<dbReference type="SUPFAM" id="SSF53756">
    <property type="entry name" value="UDP-Glycosyltransferase/glycogen phosphorylase"/>
    <property type="match status" value="5"/>
</dbReference>
<evidence type="ECO:0000256" key="5">
    <source>
        <dbReference type="ARBA" id="ARBA00022676"/>
    </source>
</evidence>
<feature type="domain" description="Glycosyl transferase family 1" evidence="8">
    <location>
        <begin position="2355"/>
        <end position="2516"/>
    </location>
</feature>
<evidence type="ECO:0000256" key="6">
    <source>
        <dbReference type="ARBA" id="ARBA00023239"/>
    </source>
</evidence>
<dbReference type="SUPFAM" id="SSF51735">
    <property type="entry name" value="NAD(P)-binding Rossmann-fold domains"/>
    <property type="match status" value="2"/>
</dbReference>
<dbReference type="Gene3D" id="3.40.50.2000">
    <property type="entry name" value="Glycogen Phosphorylase B"/>
    <property type="match status" value="6"/>
</dbReference>
<dbReference type="GO" id="GO:0008446">
    <property type="term" value="F:GDP-mannose 4,6-dehydratase activity"/>
    <property type="evidence" value="ECO:0007669"/>
    <property type="project" value="UniProtKB-EC"/>
</dbReference>
<dbReference type="PROSITE" id="PS00109">
    <property type="entry name" value="PROTEIN_KINASE_TYR"/>
    <property type="match status" value="1"/>
</dbReference>
<proteinExistence type="inferred from homology"/>
<dbReference type="InterPro" id="IPR016040">
    <property type="entry name" value="NAD(P)-bd_dom"/>
</dbReference>
<dbReference type="EC" id="4.2.1.47" evidence="4"/>
<keyword evidence="5" id="KW-0328">Glycosyltransferase</keyword>
<feature type="domain" description="Wzt C-terminal" evidence="10">
    <location>
        <begin position="187"/>
        <end position="259"/>
    </location>
</feature>
<dbReference type="GO" id="GO:0016757">
    <property type="term" value="F:glycosyltransferase activity"/>
    <property type="evidence" value="ECO:0007669"/>
    <property type="project" value="UniProtKB-KW"/>
</dbReference>
<dbReference type="CDD" id="cd03809">
    <property type="entry name" value="GT4_MtfB-like"/>
    <property type="match status" value="2"/>
</dbReference>
<gene>
    <name evidence="12" type="ORF">D910_01455</name>
</gene>
<evidence type="ECO:0000313" key="13">
    <source>
        <dbReference type="Proteomes" id="UP000030742"/>
    </source>
</evidence>
<keyword evidence="6" id="KW-0456">Lyase</keyword>
<feature type="domain" description="NAD(P)-binding" evidence="11">
    <location>
        <begin position="1838"/>
        <end position="2048"/>
    </location>
</feature>
<evidence type="ECO:0000259" key="10">
    <source>
        <dbReference type="Pfam" id="PF14524"/>
    </source>
</evidence>
<dbReference type="InterPro" id="IPR028098">
    <property type="entry name" value="Glyco_trans_4-like_N"/>
</dbReference>
<feature type="domain" description="Glycosyl transferase family 1" evidence="8">
    <location>
        <begin position="1302"/>
        <end position="1447"/>
    </location>
</feature>
<evidence type="ECO:0000259" key="11">
    <source>
        <dbReference type="Pfam" id="PF16363"/>
    </source>
</evidence>
<evidence type="ECO:0000313" key="12">
    <source>
        <dbReference type="EMBL" id="ERL96207.1"/>
    </source>
</evidence>
<dbReference type="InterPro" id="IPR006368">
    <property type="entry name" value="GDP_Man_deHydtase"/>
</dbReference>
<dbReference type="PANTHER" id="PTHR43715">
    <property type="entry name" value="GDP-MANNOSE 4,6-DEHYDRATASE"/>
    <property type="match status" value="1"/>
</dbReference>
<evidence type="ECO:0000259" key="8">
    <source>
        <dbReference type="Pfam" id="PF00534"/>
    </source>
</evidence>
<dbReference type="InterPro" id="IPR011009">
    <property type="entry name" value="Kinase-like_dom_sf"/>
</dbReference>
<comment type="similarity">
    <text evidence="3">Belongs to the NAD(P)-dependent epimerase/dehydratase family. GDP-mannose 4,6-dehydratase subfamily.</text>
</comment>
<keyword evidence="5" id="KW-0808">Transferase</keyword>
<dbReference type="SUPFAM" id="SSF52540">
    <property type="entry name" value="P-loop containing nucleoside triphosphate hydrolases"/>
    <property type="match status" value="1"/>
</dbReference>
<dbReference type="OrthoDB" id="10253554at2759"/>
<dbReference type="FunFam" id="3.40.50.720:FF:000924">
    <property type="entry name" value="GDP-mannose 4,6 dehydratase"/>
    <property type="match status" value="1"/>
</dbReference>
<comment type="pathway">
    <text evidence="2">Nucleotide-sugar biosynthesis; GDP-L-fucose biosynthesis via de novo pathway; GDP-L-fucose from GDP-alpha-D-mannose: step 1/2.</text>
</comment>
<dbReference type="Gene3D" id="1.10.510.10">
    <property type="entry name" value="Transferase(Phosphotransferase) domain 1"/>
    <property type="match status" value="1"/>
</dbReference>
<dbReference type="Pfam" id="PF13439">
    <property type="entry name" value="Glyco_transf_4"/>
    <property type="match status" value="1"/>
</dbReference>
<dbReference type="EMBL" id="KI210240">
    <property type="protein sequence ID" value="ERL96207.1"/>
    <property type="molecule type" value="Genomic_DNA"/>
</dbReference>
<dbReference type="PANTHER" id="PTHR43715:SF1">
    <property type="entry name" value="GDP-MANNOSE 4,6 DEHYDRATASE"/>
    <property type="match status" value="1"/>
</dbReference>
<evidence type="ECO:0000256" key="2">
    <source>
        <dbReference type="ARBA" id="ARBA00004912"/>
    </source>
</evidence>
<feature type="domain" description="Glycosyltransferase subfamily 4-like N-terminal" evidence="9">
    <location>
        <begin position="2240"/>
        <end position="2345"/>
    </location>
</feature>
<reference evidence="12 13" key="1">
    <citation type="journal article" date="2013" name="Genome Biol.">
        <title>Draft genome of the mountain pine beetle, Dendroctonus ponderosae Hopkins, a major forest pest.</title>
        <authorList>
            <person name="Keeling C.I."/>
            <person name="Yuen M.M."/>
            <person name="Liao N.Y."/>
            <person name="Docking T.R."/>
            <person name="Chan S.K."/>
            <person name="Taylor G.A."/>
            <person name="Palmquist D.L."/>
            <person name="Jackman S.D."/>
            <person name="Nguyen A."/>
            <person name="Li M."/>
            <person name="Henderson H."/>
            <person name="Janes J.K."/>
            <person name="Zhao Y."/>
            <person name="Pandoh P."/>
            <person name="Moore R."/>
            <person name="Sperling F.A."/>
            <person name="Huber D.P."/>
            <person name="Birol I."/>
            <person name="Jones S.J."/>
            <person name="Bohlmann J."/>
        </authorList>
    </citation>
    <scope>NUCLEOTIDE SEQUENCE</scope>
</reference>
<dbReference type="Gene3D" id="3.40.50.720">
    <property type="entry name" value="NAD(P)-binding Rossmann-like Domain"/>
    <property type="match status" value="2"/>
</dbReference>
<dbReference type="Gene3D" id="3.40.50.300">
    <property type="entry name" value="P-loop containing nucleotide triphosphate hydrolases"/>
    <property type="match status" value="1"/>
</dbReference>
<dbReference type="GO" id="GO:0004672">
    <property type="term" value="F:protein kinase activity"/>
    <property type="evidence" value="ECO:0007669"/>
    <property type="project" value="InterPro"/>
</dbReference>
<dbReference type="InterPro" id="IPR027417">
    <property type="entry name" value="P-loop_NTPase"/>
</dbReference>
<comment type="cofactor">
    <cofactor evidence="1">
        <name>NADP(+)</name>
        <dbReference type="ChEBI" id="CHEBI:58349"/>
    </cofactor>
</comment>
<dbReference type="STRING" id="77166.U4USX0"/>
<dbReference type="Pfam" id="PF14524">
    <property type="entry name" value="Wzt_C"/>
    <property type="match status" value="1"/>
</dbReference>
<dbReference type="InterPro" id="IPR029439">
    <property type="entry name" value="Wzt_C"/>
</dbReference>
<dbReference type="HAMAP" id="MF_00955">
    <property type="entry name" value="GDP_Man_dehydratase"/>
    <property type="match status" value="1"/>
</dbReference>
<dbReference type="Gene3D" id="3.90.25.10">
    <property type="entry name" value="UDP-galactose 4-epimerase, domain 1"/>
    <property type="match status" value="2"/>
</dbReference>
<dbReference type="InterPro" id="IPR036291">
    <property type="entry name" value="NAD(P)-bd_dom_sf"/>
</dbReference>
<evidence type="ECO:0000259" key="9">
    <source>
        <dbReference type="Pfam" id="PF13439"/>
    </source>
</evidence>
<dbReference type="Pfam" id="PF00534">
    <property type="entry name" value="Glycos_transf_1"/>
    <property type="match status" value="2"/>
</dbReference>
<dbReference type="Pfam" id="PF16363">
    <property type="entry name" value="GDP_Man_Dehyd"/>
    <property type="match status" value="2"/>
</dbReference>
<dbReference type="Proteomes" id="UP000030742">
    <property type="component" value="Unassembled WGS sequence"/>
</dbReference>
<dbReference type="Pfam" id="PF13692">
    <property type="entry name" value="Glyco_trans_1_4"/>
    <property type="match status" value="1"/>
</dbReference>
<feature type="domain" description="NAD(P)-binding" evidence="11">
    <location>
        <begin position="1480"/>
        <end position="1805"/>
    </location>
</feature>